<feature type="transmembrane region" description="Helical" evidence="7">
    <location>
        <begin position="15"/>
        <end position="33"/>
    </location>
</feature>
<comment type="caution">
    <text evidence="9">The sequence shown here is derived from an EMBL/GenBank/DDBJ whole genome shotgun (WGS) entry which is preliminary data.</text>
</comment>
<evidence type="ECO:0000313" key="9">
    <source>
        <dbReference type="EMBL" id="KAG5185858.1"/>
    </source>
</evidence>
<dbReference type="InterPro" id="IPR002016">
    <property type="entry name" value="Haem_peroxidase"/>
</dbReference>
<keyword evidence="7" id="KW-0472">Membrane</keyword>
<dbReference type="GO" id="GO:0000302">
    <property type="term" value="P:response to reactive oxygen species"/>
    <property type="evidence" value="ECO:0007669"/>
    <property type="project" value="TreeGrafter"/>
</dbReference>
<dbReference type="Gene3D" id="1.10.520.10">
    <property type="match status" value="1"/>
</dbReference>
<accession>A0A836CHX4</accession>
<dbReference type="PRINTS" id="PR00459">
    <property type="entry name" value="ASPEROXIDASE"/>
</dbReference>
<comment type="similarity">
    <text evidence="6">Belongs to the peroxidase family.</text>
</comment>
<dbReference type="Gene3D" id="1.10.420.10">
    <property type="entry name" value="Peroxidase, domain 2"/>
    <property type="match status" value="1"/>
</dbReference>
<keyword evidence="3" id="KW-0479">Metal-binding</keyword>
<dbReference type="OrthoDB" id="2859658at2759"/>
<dbReference type="PANTHER" id="PTHR31356">
    <property type="entry name" value="THYLAKOID LUMENAL 29 KDA PROTEIN, CHLOROPLASTIC-RELATED"/>
    <property type="match status" value="1"/>
</dbReference>
<dbReference type="GO" id="GO:0020037">
    <property type="term" value="F:heme binding"/>
    <property type="evidence" value="ECO:0007669"/>
    <property type="project" value="InterPro"/>
</dbReference>
<keyword evidence="4" id="KW-0560">Oxidoreductase</keyword>
<dbReference type="GO" id="GO:0004601">
    <property type="term" value="F:peroxidase activity"/>
    <property type="evidence" value="ECO:0007669"/>
    <property type="project" value="UniProtKB-KW"/>
</dbReference>
<evidence type="ECO:0000256" key="5">
    <source>
        <dbReference type="ARBA" id="ARBA00023004"/>
    </source>
</evidence>
<evidence type="ECO:0000259" key="8">
    <source>
        <dbReference type="PROSITE" id="PS50873"/>
    </source>
</evidence>
<dbReference type="PROSITE" id="PS00436">
    <property type="entry name" value="PEROXIDASE_2"/>
    <property type="match status" value="1"/>
</dbReference>
<dbReference type="EMBL" id="JAFCMP010000119">
    <property type="protein sequence ID" value="KAG5185858.1"/>
    <property type="molecule type" value="Genomic_DNA"/>
</dbReference>
<evidence type="ECO:0000256" key="1">
    <source>
        <dbReference type="ARBA" id="ARBA00022559"/>
    </source>
</evidence>
<evidence type="ECO:0000256" key="6">
    <source>
        <dbReference type="RuleBase" id="RU004241"/>
    </source>
</evidence>
<evidence type="ECO:0000256" key="4">
    <source>
        <dbReference type="ARBA" id="ARBA00023002"/>
    </source>
</evidence>
<dbReference type="PROSITE" id="PS50873">
    <property type="entry name" value="PEROXIDASE_4"/>
    <property type="match status" value="1"/>
</dbReference>
<keyword evidence="7" id="KW-0812">Transmembrane</keyword>
<keyword evidence="10" id="KW-1185">Reference proteome</keyword>
<dbReference type="SUPFAM" id="SSF48113">
    <property type="entry name" value="Heme-dependent peroxidases"/>
    <property type="match status" value="1"/>
</dbReference>
<dbReference type="PANTHER" id="PTHR31356:SF66">
    <property type="entry name" value="CATALASE-PEROXIDASE"/>
    <property type="match status" value="1"/>
</dbReference>
<dbReference type="InterPro" id="IPR010255">
    <property type="entry name" value="Haem_peroxidase_sf"/>
</dbReference>
<dbReference type="InterPro" id="IPR019793">
    <property type="entry name" value="Peroxidases_heam-ligand_BS"/>
</dbReference>
<dbReference type="GO" id="GO:0042744">
    <property type="term" value="P:hydrogen peroxide catabolic process"/>
    <property type="evidence" value="ECO:0007669"/>
    <property type="project" value="TreeGrafter"/>
</dbReference>
<sequence>MAMAIELPDGVSLEAAVAIVIALLTVVLLAVTSRDPKKAALKKAQKEIRELLQKENCGPICIRLAWHDSGTFTAAKAGQSFASAGGANGSIRFDPEIKHGANAGLSKGLKLLEPIKASCPTVSWADLLQMASAEFVAMAGGPRIAMRYGRVDAAGPDDCPVEGNLPGAGAPFGDGSKDAGEHLRKVFHRMGFNNQEIVALSGAHTIGRAFKERSGTTPHGYTEKGATKYTCPAFRARHDGAAGVGMPGGQSWTPKWLTFDNSYFTVAPEKELLRLETDKVLETDPGFAPHYRRYAESQTEFFKDYAAVHKKLSELGSKFEPAGGITI</sequence>
<evidence type="ECO:0000256" key="7">
    <source>
        <dbReference type="SAM" id="Phobius"/>
    </source>
</evidence>
<keyword evidence="5" id="KW-0408">Iron</keyword>
<proteinExistence type="inferred from homology"/>
<evidence type="ECO:0000256" key="2">
    <source>
        <dbReference type="ARBA" id="ARBA00022617"/>
    </source>
</evidence>
<dbReference type="PROSITE" id="PS00435">
    <property type="entry name" value="PEROXIDASE_1"/>
    <property type="match status" value="1"/>
</dbReference>
<dbReference type="InterPro" id="IPR019794">
    <property type="entry name" value="Peroxidases_AS"/>
</dbReference>
<organism evidence="9 10">
    <name type="scientific">Tribonema minus</name>
    <dbReference type="NCBI Taxonomy" id="303371"/>
    <lineage>
        <taxon>Eukaryota</taxon>
        <taxon>Sar</taxon>
        <taxon>Stramenopiles</taxon>
        <taxon>Ochrophyta</taxon>
        <taxon>PX clade</taxon>
        <taxon>Xanthophyceae</taxon>
        <taxon>Tribonematales</taxon>
        <taxon>Tribonemataceae</taxon>
        <taxon>Tribonema</taxon>
    </lineage>
</organism>
<dbReference type="Pfam" id="PF00141">
    <property type="entry name" value="peroxidase"/>
    <property type="match status" value="1"/>
</dbReference>
<reference evidence="9" key="1">
    <citation type="submission" date="2021-02" db="EMBL/GenBank/DDBJ databases">
        <title>First Annotated Genome of the Yellow-green Alga Tribonema minus.</title>
        <authorList>
            <person name="Mahan K.M."/>
        </authorList>
    </citation>
    <scope>NUCLEOTIDE SEQUENCE</scope>
    <source>
        <strain evidence="9">UTEX B ZZ1240</strain>
    </source>
</reference>
<keyword evidence="7" id="KW-1133">Transmembrane helix</keyword>
<keyword evidence="2" id="KW-0349">Heme</keyword>
<dbReference type="InterPro" id="IPR044831">
    <property type="entry name" value="Ccp1-like"/>
</dbReference>
<dbReference type="PRINTS" id="PR00458">
    <property type="entry name" value="PEROXIDASE"/>
</dbReference>
<dbReference type="GO" id="GO:0046872">
    <property type="term" value="F:metal ion binding"/>
    <property type="evidence" value="ECO:0007669"/>
    <property type="project" value="UniProtKB-KW"/>
</dbReference>
<dbReference type="Proteomes" id="UP000664859">
    <property type="component" value="Unassembled WGS sequence"/>
</dbReference>
<dbReference type="InterPro" id="IPR002207">
    <property type="entry name" value="Peroxidase_I"/>
</dbReference>
<dbReference type="AlphaFoldDB" id="A0A836CHX4"/>
<name>A0A836CHX4_9STRA</name>
<evidence type="ECO:0000256" key="3">
    <source>
        <dbReference type="ARBA" id="ARBA00022723"/>
    </source>
</evidence>
<dbReference type="GO" id="GO:0034599">
    <property type="term" value="P:cellular response to oxidative stress"/>
    <property type="evidence" value="ECO:0007669"/>
    <property type="project" value="InterPro"/>
</dbReference>
<evidence type="ECO:0000313" key="10">
    <source>
        <dbReference type="Proteomes" id="UP000664859"/>
    </source>
</evidence>
<feature type="domain" description="Plant heme peroxidase family profile" evidence="8">
    <location>
        <begin position="86"/>
        <end position="327"/>
    </location>
</feature>
<keyword evidence="1 9" id="KW-0575">Peroxidase</keyword>
<protein>
    <submittedName>
        <fullName evidence="9">Heme peroxidase</fullName>
    </submittedName>
</protein>
<gene>
    <name evidence="9" type="ORF">JKP88DRAFT_271917</name>
</gene>